<feature type="non-terminal residue" evidence="1">
    <location>
        <position position="1"/>
    </location>
</feature>
<feature type="non-terminal residue" evidence="1">
    <location>
        <position position="56"/>
    </location>
</feature>
<dbReference type="Proteomes" id="UP000789901">
    <property type="component" value="Unassembled WGS sequence"/>
</dbReference>
<accession>A0ABN7X2V4</accession>
<organism evidence="1 2">
    <name type="scientific">Gigaspora margarita</name>
    <dbReference type="NCBI Taxonomy" id="4874"/>
    <lineage>
        <taxon>Eukaryota</taxon>
        <taxon>Fungi</taxon>
        <taxon>Fungi incertae sedis</taxon>
        <taxon>Mucoromycota</taxon>
        <taxon>Glomeromycotina</taxon>
        <taxon>Glomeromycetes</taxon>
        <taxon>Diversisporales</taxon>
        <taxon>Gigasporaceae</taxon>
        <taxon>Gigaspora</taxon>
    </lineage>
</organism>
<evidence type="ECO:0000313" key="2">
    <source>
        <dbReference type="Proteomes" id="UP000789901"/>
    </source>
</evidence>
<evidence type="ECO:0000313" key="1">
    <source>
        <dbReference type="EMBL" id="CAG8846781.1"/>
    </source>
</evidence>
<comment type="caution">
    <text evidence="1">The sequence shown here is derived from an EMBL/GenBank/DDBJ whole genome shotgun (WGS) entry which is preliminary data.</text>
</comment>
<reference evidence="1 2" key="1">
    <citation type="submission" date="2021-06" db="EMBL/GenBank/DDBJ databases">
        <authorList>
            <person name="Kallberg Y."/>
            <person name="Tangrot J."/>
            <person name="Rosling A."/>
        </authorList>
    </citation>
    <scope>NUCLEOTIDE SEQUENCE [LARGE SCALE GENOMIC DNA]</scope>
    <source>
        <strain evidence="1 2">120-4 pot B 10/14</strain>
    </source>
</reference>
<dbReference type="EMBL" id="CAJVQB010084941">
    <property type="protein sequence ID" value="CAG8846781.1"/>
    <property type="molecule type" value="Genomic_DNA"/>
</dbReference>
<name>A0ABN7X2V4_GIGMA</name>
<protein>
    <submittedName>
        <fullName evidence="1">16201_t:CDS:1</fullName>
    </submittedName>
</protein>
<gene>
    <name evidence="1" type="ORF">GMARGA_LOCUS38334</name>
</gene>
<keyword evidence="2" id="KW-1185">Reference proteome</keyword>
<proteinExistence type="predicted"/>
<sequence>VKREYINFSETVLNSKEFSSFDIVHSWSSLLIDTGKSYNSFKPPRFIRYFFEKIKH</sequence>